<dbReference type="SUPFAM" id="SSF52540">
    <property type="entry name" value="P-loop containing nucleoside triphosphate hydrolases"/>
    <property type="match status" value="1"/>
</dbReference>
<dbReference type="Gene3D" id="3.40.50.300">
    <property type="entry name" value="P-loop containing nucleotide triphosphate hydrolases"/>
    <property type="match status" value="1"/>
</dbReference>
<dbReference type="Pfam" id="PF00005">
    <property type="entry name" value="ABC_tran"/>
    <property type="match status" value="1"/>
</dbReference>
<dbReference type="GO" id="GO:0005315">
    <property type="term" value="F:phosphate transmembrane transporter activity"/>
    <property type="evidence" value="ECO:0007669"/>
    <property type="project" value="InterPro"/>
</dbReference>
<dbReference type="PROSITE" id="PS00211">
    <property type="entry name" value="ABC_TRANSPORTER_1"/>
    <property type="match status" value="1"/>
</dbReference>
<evidence type="ECO:0000313" key="6">
    <source>
        <dbReference type="Proteomes" id="UP000184526"/>
    </source>
</evidence>
<dbReference type="GO" id="GO:0016020">
    <property type="term" value="C:membrane"/>
    <property type="evidence" value="ECO:0007669"/>
    <property type="project" value="InterPro"/>
</dbReference>
<dbReference type="PANTHER" id="PTHR43423:SF1">
    <property type="entry name" value="ABC TRANSPORTER I FAMILY MEMBER 17"/>
    <property type="match status" value="1"/>
</dbReference>
<dbReference type="InterPro" id="IPR003439">
    <property type="entry name" value="ABC_transporter-like_ATP-bd"/>
</dbReference>
<protein>
    <submittedName>
        <fullName evidence="5">Phosphate ABC transporter ATP-binding protein, PhoT family</fullName>
    </submittedName>
</protein>
<accession>A0A1M5XW67</accession>
<evidence type="ECO:0000256" key="1">
    <source>
        <dbReference type="ARBA" id="ARBA00022448"/>
    </source>
</evidence>
<evidence type="ECO:0000313" key="5">
    <source>
        <dbReference type="EMBL" id="SHI03768.1"/>
    </source>
</evidence>
<keyword evidence="3 5" id="KW-0067">ATP-binding</keyword>
<dbReference type="CDD" id="cd03260">
    <property type="entry name" value="ABC_PstB_phosphate_transporter"/>
    <property type="match status" value="1"/>
</dbReference>
<dbReference type="AlphaFoldDB" id="A0A1M5XW67"/>
<dbReference type="PROSITE" id="PS50893">
    <property type="entry name" value="ABC_TRANSPORTER_2"/>
    <property type="match status" value="1"/>
</dbReference>
<evidence type="ECO:0000259" key="4">
    <source>
        <dbReference type="PROSITE" id="PS50893"/>
    </source>
</evidence>
<reference evidence="5 6" key="1">
    <citation type="submission" date="2016-11" db="EMBL/GenBank/DDBJ databases">
        <authorList>
            <person name="Jaros S."/>
            <person name="Januszkiewicz K."/>
            <person name="Wedrychowicz H."/>
        </authorList>
    </citation>
    <scope>NUCLEOTIDE SEQUENCE [LARGE SCALE GENOMIC DNA]</scope>
    <source>
        <strain evidence="5 6">DSM 3089</strain>
    </source>
</reference>
<name>A0A1M5XW67_9CLOT</name>
<dbReference type="NCBIfam" id="TIGR00972">
    <property type="entry name" value="3a0107s01c2"/>
    <property type="match status" value="1"/>
</dbReference>
<dbReference type="Proteomes" id="UP000184526">
    <property type="component" value="Unassembled WGS sequence"/>
</dbReference>
<evidence type="ECO:0000256" key="3">
    <source>
        <dbReference type="ARBA" id="ARBA00022840"/>
    </source>
</evidence>
<dbReference type="GO" id="GO:0035435">
    <property type="term" value="P:phosphate ion transmembrane transport"/>
    <property type="evidence" value="ECO:0007669"/>
    <property type="project" value="InterPro"/>
</dbReference>
<dbReference type="PANTHER" id="PTHR43423">
    <property type="entry name" value="ABC TRANSPORTER I FAMILY MEMBER 17"/>
    <property type="match status" value="1"/>
</dbReference>
<keyword evidence="1" id="KW-0813">Transport</keyword>
<sequence length="246" mass="27755">MNVENLRVKLGKKEVLKGISLNIKPNSIVAIIGPSGCGKSTFLKCINGILNDNVEAKIEGKIEFQGKDIKDYDSIDDVRKNIGMVFQNPTPFPMSIYKNITYAMKYYGENKKEILDKVVEEKLRVVGLYEEVSKELNKSALKLSGGQQQRLCIARALAIEPKILLLDEPCSALDIKSTMIIEDMLKELSKEYTIIIVTHNLNQAKRISDNTVFMLDGNIVEDDKTEKIFTEPKDDRTRDYISGIYG</sequence>
<dbReference type="InterPro" id="IPR017871">
    <property type="entry name" value="ABC_transporter-like_CS"/>
</dbReference>
<organism evidence="5 6">
    <name type="scientific">Clostridium collagenovorans DSM 3089</name>
    <dbReference type="NCBI Taxonomy" id="1121306"/>
    <lineage>
        <taxon>Bacteria</taxon>
        <taxon>Bacillati</taxon>
        <taxon>Bacillota</taxon>
        <taxon>Clostridia</taxon>
        <taxon>Eubacteriales</taxon>
        <taxon>Clostridiaceae</taxon>
        <taxon>Clostridium</taxon>
    </lineage>
</organism>
<dbReference type="GO" id="GO:0005524">
    <property type="term" value="F:ATP binding"/>
    <property type="evidence" value="ECO:0007669"/>
    <property type="project" value="UniProtKB-KW"/>
</dbReference>
<feature type="domain" description="ABC transporter" evidence="4">
    <location>
        <begin position="1"/>
        <end position="241"/>
    </location>
</feature>
<keyword evidence="6" id="KW-1185">Reference proteome</keyword>
<dbReference type="InterPro" id="IPR003593">
    <property type="entry name" value="AAA+_ATPase"/>
</dbReference>
<dbReference type="STRING" id="1121306.SAMN02745196_02456"/>
<keyword evidence="2" id="KW-0547">Nucleotide-binding</keyword>
<dbReference type="InterPro" id="IPR005670">
    <property type="entry name" value="PstB-like"/>
</dbReference>
<dbReference type="SMART" id="SM00382">
    <property type="entry name" value="AAA"/>
    <property type="match status" value="1"/>
</dbReference>
<gene>
    <name evidence="5" type="ORF">SAMN02745196_02456</name>
</gene>
<proteinExistence type="predicted"/>
<evidence type="ECO:0000256" key="2">
    <source>
        <dbReference type="ARBA" id="ARBA00022741"/>
    </source>
</evidence>
<dbReference type="EMBL" id="FQXP01000010">
    <property type="protein sequence ID" value="SHI03768.1"/>
    <property type="molecule type" value="Genomic_DNA"/>
</dbReference>
<dbReference type="InterPro" id="IPR027417">
    <property type="entry name" value="P-loop_NTPase"/>
</dbReference>
<dbReference type="GO" id="GO:0016887">
    <property type="term" value="F:ATP hydrolysis activity"/>
    <property type="evidence" value="ECO:0007669"/>
    <property type="project" value="InterPro"/>
</dbReference>